<dbReference type="RefSeq" id="WP_140602715.1">
    <property type="nucleotide sequence ID" value="NZ_SAWY01000013.1"/>
</dbReference>
<dbReference type="InterPro" id="IPR018270">
    <property type="entry name" value="C_nuclsd_transpt_met_bac"/>
</dbReference>
<evidence type="ECO:0000313" key="11">
    <source>
        <dbReference type="EMBL" id="TPH16479.1"/>
    </source>
</evidence>
<organism evidence="11 12">
    <name type="scientific">Litorilituus lipolyticus</name>
    <dbReference type="NCBI Taxonomy" id="2491017"/>
    <lineage>
        <taxon>Bacteria</taxon>
        <taxon>Pseudomonadati</taxon>
        <taxon>Pseudomonadota</taxon>
        <taxon>Gammaproteobacteria</taxon>
        <taxon>Alteromonadales</taxon>
        <taxon>Colwelliaceae</taxon>
        <taxon>Litorilituus</taxon>
    </lineage>
</organism>
<name>A0A502L0Z0_9GAMM</name>
<feature type="transmembrane region" description="Helical" evidence="7">
    <location>
        <begin position="294"/>
        <end position="313"/>
    </location>
</feature>
<sequence>MELSALRGVLGIVILLAIAWWLSSSRKSINFRTVALAFSLQVLLGAFVLYVPFGKDVLASMTNGVQSVIDSAKVGINFLFGGLGTDAMFSNGVGFVFAVRVLPNIIFFSSLIAVLYYLGIMQWVIKIIGGGLQKLLKTSRPESLSATANIFVGQTEAPLIVRPYIAKMTQSELFAIMVGGLASVAGSILAGYAGLGIELKYLIAASFMAAPGGLLMAKIIYPETQANEIVNETVDYNSDDDKPTNVIDAAASGAASGLKLAVNVGAMLLAFIALIALLNTIVGGISGLLGFEDITIELLLGYFFAPLAFIVGVPSHEMLQAGSFIGQKIVVNEFFAYVNFVEIKDSLSAPTQAIITFALCGFANLSSIAILLGGIGSMAPSRRHDIARLGMKAMIAATLANLMSAAIAGVFISL</sequence>
<keyword evidence="6 7" id="KW-0472">Membrane</keyword>
<feature type="domain" description="Concentrative nucleoside transporter N-terminal" evidence="8">
    <location>
        <begin position="10"/>
        <end position="83"/>
    </location>
</feature>
<dbReference type="AlphaFoldDB" id="A0A502L0Z0"/>
<comment type="caution">
    <text evidence="11">The sequence shown here is derived from an EMBL/GenBank/DDBJ whole genome shotgun (WGS) entry which is preliminary data.</text>
</comment>
<feature type="transmembrane region" description="Helical" evidence="7">
    <location>
        <begin position="260"/>
        <end position="282"/>
    </location>
</feature>
<keyword evidence="3" id="KW-1003">Cell membrane</keyword>
<dbReference type="Pfam" id="PF07662">
    <property type="entry name" value="Nucleos_tra2_C"/>
    <property type="match status" value="1"/>
</dbReference>
<dbReference type="NCBIfam" id="TIGR00804">
    <property type="entry name" value="nupC"/>
    <property type="match status" value="1"/>
</dbReference>
<comment type="subcellular location">
    <subcellularLocation>
        <location evidence="1">Cell membrane</location>
        <topology evidence="1">Multi-pass membrane protein</topology>
    </subcellularLocation>
</comment>
<dbReference type="GO" id="GO:0005337">
    <property type="term" value="F:nucleoside transmembrane transporter activity"/>
    <property type="evidence" value="ECO:0007669"/>
    <property type="project" value="InterPro"/>
</dbReference>
<dbReference type="OrthoDB" id="9766455at2"/>
<evidence type="ECO:0000256" key="1">
    <source>
        <dbReference type="ARBA" id="ARBA00004651"/>
    </source>
</evidence>
<feature type="transmembrane region" description="Helical" evidence="7">
    <location>
        <begin position="202"/>
        <end position="221"/>
    </location>
</feature>
<evidence type="ECO:0000259" key="9">
    <source>
        <dbReference type="Pfam" id="PF07662"/>
    </source>
</evidence>
<evidence type="ECO:0000256" key="6">
    <source>
        <dbReference type="ARBA" id="ARBA00023136"/>
    </source>
</evidence>
<dbReference type="PANTHER" id="PTHR10590:SF4">
    <property type="entry name" value="SOLUTE CARRIER FAMILY 28 MEMBER 3"/>
    <property type="match status" value="1"/>
</dbReference>
<dbReference type="Proteomes" id="UP000315303">
    <property type="component" value="Unassembled WGS sequence"/>
</dbReference>
<evidence type="ECO:0000256" key="2">
    <source>
        <dbReference type="ARBA" id="ARBA00009033"/>
    </source>
</evidence>
<comment type="similarity">
    <text evidence="2 7">Belongs to the concentrative nucleoside transporter (CNT) (TC 2.A.41) family.</text>
</comment>
<evidence type="ECO:0000256" key="4">
    <source>
        <dbReference type="ARBA" id="ARBA00022692"/>
    </source>
</evidence>
<feature type="transmembrane region" description="Helical" evidence="7">
    <location>
        <begin position="353"/>
        <end position="372"/>
    </location>
</feature>
<feature type="domain" description="Concentrative nucleoside transporter C-terminal" evidence="9">
    <location>
        <begin position="201"/>
        <end position="409"/>
    </location>
</feature>
<protein>
    <recommendedName>
        <fullName evidence="7">Nucleoside permease</fullName>
    </recommendedName>
</protein>
<evidence type="ECO:0000256" key="5">
    <source>
        <dbReference type="ARBA" id="ARBA00022989"/>
    </source>
</evidence>
<dbReference type="InterPro" id="IPR008276">
    <property type="entry name" value="C_nuclsd_transpt"/>
</dbReference>
<feature type="transmembrane region" description="Helical" evidence="7">
    <location>
        <begin position="393"/>
        <end position="412"/>
    </location>
</feature>
<evidence type="ECO:0000256" key="3">
    <source>
        <dbReference type="ARBA" id="ARBA00022475"/>
    </source>
</evidence>
<feature type="transmembrane region" description="Helical" evidence="7">
    <location>
        <begin position="74"/>
        <end position="98"/>
    </location>
</feature>
<reference evidence="11 12" key="1">
    <citation type="submission" date="2019-01" db="EMBL/GenBank/DDBJ databases">
        <title>Litorilituus lipolytica sp. nov., isolated from intertidal sand of the Yellow Sea in China.</title>
        <authorList>
            <person name="Liu A."/>
        </authorList>
    </citation>
    <scope>NUCLEOTIDE SEQUENCE [LARGE SCALE GENOMIC DNA]</scope>
    <source>
        <strain evidence="11 12">RZ04</strain>
    </source>
</reference>
<dbReference type="InterPro" id="IPR002668">
    <property type="entry name" value="CNT_N_dom"/>
</dbReference>
<dbReference type="EMBL" id="SAWY01000013">
    <property type="protein sequence ID" value="TPH16479.1"/>
    <property type="molecule type" value="Genomic_DNA"/>
</dbReference>
<dbReference type="InterPro" id="IPR011642">
    <property type="entry name" value="Gate_dom"/>
</dbReference>
<evidence type="ECO:0000259" key="8">
    <source>
        <dbReference type="Pfam" id="PF01773"/>
    </source>
</evidence>
<keyword evidence="5 7" id="KW-1133">Transmembrane helix</keyword>
<dbReference type="PANTHER" id="PTHR10590">
    <property type="entry name" value="SODIUM/NUCLEOSIDE COTRANSPORTER"/>
    <property type="match status" value="1"/>
</dbReference>
<gene>
    <name evidence="11" type="ORF">EPA86_07000</name>
</gene>
<keyword evidence="4 7" id="KW-0812">Transmembrane</keyword>
<evidence type="ECO:0000259" key="10">
    <source>
        <dbReference type="Pfam" id="PF07670"/>
    </source>
</evidence>
<dbReference type="InterPro" id="IPR011657">
    <property type="entry name" value="CNT_C_dom"/>
</dbReference>
<accession>A0A502L0Z0</accession>
<proteinExistence type="inferred from homology"/>
<dbReference type="GO" id="GO:0015293">
    <property type="term" value="F:symporter activity"/>
    <property type="evidence" value="ECO:0007669"/>
    <property type="project" value="TreeGrafter"/>
</dbReference>
<feature type="domain" description="Nucleoside transporter/FeoB GTPase Gate" evidence="10">
    <location>
        <begin position="99"/>
        <end position="195"/>
    </location>
</feature>
<evidence type="ECO:0000313" key="12">
    <source>
        <dbReference type="Proteomes" id="UP000315303"/>
    </source>
</evidence>
<feature type="transmembrane region" description="Helical" evidence="7">
    <location>
        <begin position="34"/>
        <end position="54"/>
    </location>
</feature>
<feature type="transmembrane region" description="Helical" evidence="7">
    <location>
        <begin position="6"/>
        <end position="22"/>
    </location>
</feature>
<keyword evidence="7" id="KW-0813">Transport</keyword>
<feature type="transmembrane region" description="Helical" evidence="7">
    <location>
        <begin position="173"/>
        <end position="195"/>
    </location>
</feature>
<dbReference type="Pfam" id="PF01773">
    <property type="entry name" value="Nucleos_tra2_N"/>
    <property type="match status" value="1"/>
</dbReference>
<dbReference type="GO" id="GO:0005886">
    <property type="term" value="C:plasma membrane"/>
    <property type="evidence" value="ECO:0007669"/>
    <property type="project" value="UniProtKB-SubCell"/>
</dbReference>
<evidence type="ECO:0000256" key="7">
    <source>
        <dbReference type="RuleBase" id="RU362018"/>
    </source>
</evidence>
<dbReference type="Pfam" id="PF07670">
    <property type="entry name" value="Gate"/>
    <property type="match status" value="1"/>
</dbReference>
<feature type="transmembrane region" description="Helical" evidence="7">
    <location>
        <begin position="105"/>
        <end position="125"/>
    </location>
</feature>
<keyword evidence="12" id="KW-1185">Reference proteome</keyword>